<reference evidence="2 3" key="1">
    <citation type="journal article" date="2015" name="Nature">
        <title>rRNA introns, odd ribosomes, and small enigmatic genomes across a large radiation of phyla.</title>
        <authorList>
            <person name="Brown C.T."/>
            <person name="Hug L.A."/>
            <person name="Thomas B.C."/>
            <person name="Sharon I."/>
            <person name="Castelle C.J."/>
            <person name="Singh A."/>
            <person name="Wilkins M.J."/>
            <person name="Williams K.H."/>
            <person name="Banfield J.F."/>
        </authorList>
    </citation>
    <scope>NUCLEOTIDE SEQUENCE [LARGE SCALE GENOMIC DNA]</scope>
</reference>
<name>A0A0G0KI66_9BACT</name>
<feature type="transmembrane region" description="Helical" evidence="1">
    <location>
        <begin position="21"/>
        <end position="40"/>
    </location>
</feature>
<keyword evidence="1" id="KW-1133">Transmembrane helix</keyword>
<proteinExistence type="predicted"/>
<keyword evidence="1" id="KW-0812">Transmembrane</keyword>
<gene>
    <name evidence="2" type="ORF">US96_C0015G0001</name>
</gene>
<sequence length="269" mass="28823">MHRFLYKLVKNHKKQGQKGQILLMVVLATVITLTVGLSAISRTITNTRVSTEEANSQKALSAAEAGIEELLSNQSLFATGTTKTLSNNSVFETEAVAVSGTQIHINDGNRILKDDGADIWLTNYPDFSGSPWNGTLTIYWTNTGSACSGPAVEVAVIHGARANPSMGRYTADPCSTRNNNFSGALGGGTVLGKSFQNRISVPVTNGYIARVIPLYANTEMAVVGTSALPVQGYVIDSVGISGDATRKLRVFQGHPRLPIEFFPYNVFLP</sequence>
<evidence type="ECO:0000256" key="1">
    <source>
        <dbReference type="SAM" id="Phobius"/>
    </source>
</evidence>
<dbReference type="EMBL" id="LBUZ01000015">
    <property type="protein sequence ID" value="KKQ75200.1"/>
    <property type="molecule type" value="Genomic_DNA"/>
</dbReference>
<organism evidence="2 3">
    <name type="scientific">Candidatus Woesebacteria bacterium GW2011_GWB1_38_5b</name>
    <dbReference type="NCBI Taxonomy" id="1618569"/>
    <lineage>
        <taxon>Bacteria</taxon>
        <taxon>Candidatus Woeseibacteriota</taxon>
    </lineage>
</organism>
<dbReference type="Proteomes" id="UP000034181">
    <property type="component" value="Unassembled WGS sequence"/>
</dbReference>
<protein>
    <recommendedName>
        <fullName evidence="4">Type 4 fimbrial biogenesis protein PilX N-terminal domain-containing protein</fullName>
    </recommendedName>
</protein>
<evidence type="ECO:0008006" key="4">
    <source>
        <dbReference type="Google" id="ProtNLM"/>
    </source>
</evidence>
<accession>A0A0G0KI66</accession>
<keyword evidence="1" id="KW-0472">Membrane</keyword>
<dbReference type="AlphaFoldDB" id="A0A0G0KI66"/>
<evidence type="ECO:0000313" key="3">
    <source>
        <dbReference type="Proteomes" id="UP000034181"/>
    </source>
</evidence>
<evidence type="ECO:0000313" key="2">
    <source>
        <dbReference type="EMBL" id="KKQ75200.1"/>
    </source>
</evidence>
<comment type="caution">
    <text evidence="2">The sequence shown here is derived from an EMBL/GenBank/DDBJ whole genome shotgun (WGS) entry which is preliminary data.</text>
</comment>